<dbReference type="EMBL" id="OBQK01000012">
    <property type="protein sequence ID" value="SOC57297.1"/>
    <property type="molecule type" value="Genomic_DNA"/>
</dbReference>
<evidence type="ECO:0000256" key="1">
    <source>
        <dbReference type="SAM" id="MobiDB-lite"/>
    </source>
</evidence>
<gene>
    <name evidence="3" type="ORF">SAMN05421879_11212</name>
</gene>
<dbReference type="AlphaFoldDB" id="A0A285VTT7"/>
<evidence type="ECO:0000256" key="2">
    <source>
        <dbReference type="SAM" id="SignalP"/>
    </source>
</evidence>
<evidence type="ECO:0000313" key="3">
    <source>
        <dbReference type="EMBL" id="SOC57297.1"/>
    </source>
</evidence>
<reference evidence="4" key="1">
    <citation type="submission" date="2017-08" db="EMBL/GenBank/DDBJ databases">
        <authorList>
            <person name="Varghese N."/>
            <person name="Submissions S."/>
        </authorList>
    </citation>
    <scope>NUCLEOTIDE SEQUENCE [LARGE SCALE GENOMIC DNA]</scope>
    <source>
        <strain evidence="4">USBA17B2</strain>
    </source>
</reference>
<proteinExistence type="predicted"/>
<protein>
    <submittedName>
        <fullName evidence="3">Uncharacterized protein</fullName>
    </submittedName>
</protein>
<accession>A0A285VTT7</accession>
<organism evidence="3 4">
    <name type="scientific">Ornithinimicrobium cerasi</name>
    <dbReference type="NCBI Taxonomy" id="2248773"/>
    <lineage>
        <taxon>Bacteria</taxon>
        <taxon>Bacillati</taxon>
        <taxon>Actinomycetota</taxon>
        <taxon>Actinomycetes</taxon>
        <taxon>Micrococcales</taxon>
        <taxon>Ornithinimicrobiaceae</taxon>
        <taxon>Ornithinimicrobium</taxon>
    </lineage>
</organism>
<evidence type="ECO:0000313" key="4">
    <source>
        <dbReference type="Proteomes" id="UP000219688"/>
    </source>
</evidence>
<sequence length="90" mass="9536">MYPNRNHAGHRTAALAALMLAGSLSLAACGEEIATDDAQQVEAPTPAPDATRFEPGGPGRPATHHTGIPRAEMTARTTPEPANRFERHPE</sequence>
<dbReference type="Proteomes" id="UP000219688">
    <property type="component" value="Unassembled WGS sequence"/>
</dbReference>
<feature type="chain" id="PRO_5012718718" evidence="2">
    <location>
        <begin position="28"/>
        <end position="90"/>
    </location>
</feature>
<feature type="signal peptide" evidence="2">
    <location>
        <begin position="1"/>
        <end position="27"/>
    </location>
</feature>
<keyword evidence="2" id="KW-0732">Signal</keyword>
<dbReference type="PROSITE" id="PS51257">
    <property type="entry name" value="PROKAR_LIPOPROTEIN"/>
    <property type="match status" value="1"/>
</dbReference>
<keyword evidence="4" id="KW-1185">Reference proteome</keyword>
<name>A0A285VTT7_9MICO</name>
<feature type="region of interest" description="Disordered" evidence="1">
    <location>
        <begin position="37"/>
        <end position="90"/>
    </location>
</feature>
<dbReference type="RefSeq" id="WP_141401509.1">
    <property type="nucleotide sequence ID" value="NZ_OBQK01000012.1"/>
</dbReference>